<dbReference type="OrthoDB" id="4062651at2759"/>
<reference evidence="1 2" key="1">
    <citation type="journal article" date="2014" name="Proc. Natl. Acad. Sci. U.S.A.">
        <title>Trajectory and genomic determinants of fungal-pathogen speciation and host adaptation.</title>
        <authorList>
            <person name="Hu X."/>
            <person name="Xiao G."/>
            <person name="Zheng P."/>
            <person name="Shang Y."/>
            <person name="Su Y."/>
            <person name="Zhang X."/>
            <person name="Liu X."/>
            <person name="Zhan S."/>
            <person name="St Leger R.J."/>
            <person name="Wang C."/>
        </authorList>
    </citation>
    <scope>NUCLEOTIDE SEQUENCE [LARGE SCALE GENOMIC DNA]</scope>
    <source>
        <strain evidence="1 2">ARSEF 977</strain>
    </source>
</reference>
<dbReference type="Proteomes" id="UP000031192">
    <property type="component" value="Unassembled WGS sequence"/>
</dbReference>
<sequence>MRLPRHPNLVPFDRVVTDELEGRVVGFTNNDISGGSLEENRSRVFRLKWLQQLTNLADDLNLCFGISHEDIAPRNLVINDSTDCMMLFDFNFAARINCSSRLEDEGYVEERNDVKWVELTMYEIITRDDSLRRVPHEDQHEDNLPRDWVKHVHVQLGHAFADYQLLLQDWKVRRLSKDTHDGLGNKLPEIINWTARPKPPKTTWNVLDSNFNPLALVVD</sequence>
<dbReference type="InterPro" id="IPR011009">
    <property type="entry name" value="Kinase-like_dom_sf"/>
</dbReference>
<protein>
    <submittedName>
        <fullName evidence="1">Protein kinase-like domain protein</fullName>
    </submittedName>
</protein>
<accession>A0A0B4H3M4</accession>
<dbReference type="HOGENOM" id="CLU_037663_0_1_1"/>
<dbReference type="GO" id="GO:0016301">
    <property type="term" value="F:kinase activity"/>
    <property type="evidence" value="ECO:0007669"/>
    <property type="project" value="UniProtKB-KW"/>
</dbReference>
<evidence type="ECO:0000313" key="2">
    <source>
        <dbReference type="Proteomes" id="UP000031192"/>
    </source>
</evidence>
<dbReference type="Gene3D" id="1.10.510.10">
    <property type="entry name" value="Transferase(Phosphotransferase) domain 1"/>
    <property type="match status" value="1"/>
</dbReference>
<name>A0A0B4H3M4_METGA</name>
<evidence type="ECO:0000313" key="1">
    <source>
        <dbReference type="EMBL" id="KID86612.1"/>
    </source>
</evidence>
<organism evidence="1 2">
    <name type="scientific">Metarhizium guizhouense (strain ARSEF 977)</name>
    <dbReference type="NCBI Taxonomy" id="1276136"/>
    <lineage>
        <taxon>Eukaryota</taxon>
        <taxon>Fungi</taxon>
        <taxon>Dikarya</taxon>
        <taxon>Ascomycota</taxon>
        <taxon>Pezizomycotina</taxon>
        <taxon>Sordariomycetes</taxon>
        <taxon>Hypocreomycetidae</taxon>
        <taxon>Hypocreales</taxon>
        <taxon>Clavicipitaceae</taxon>
        <taxon>Metarhizium</taxon>
    </lineage>
</organism>
<comment type="caution">
    <text evidence="1">The sequence shown here is derived from an EMBL/GenBank/DDBJ whole genome shotgun (WGS) entry which is preliminary data.</text>
</comment>
<dbReference type="SUPFAM" id="SSF56112">
    <property type="entry name" value="Protein kinase-like (PK-like)"/>
    <property type="match status" value="1"/>
</dbReference>
<keyword evidence="2" id="KW-1185">Reference proteome</keyword>
<dbReference type="AlphaFoldDB" id="A0A0B4H3M4"/>
<proteinExistence type="predicted"/>
<dbReference type="EMBL" id="AZNH01000021">
    <property type="protein sequence ID" value="KID86612.1"/>
    <property type="molecule type" value="Genomic_DNA"/>
</dbReference>
<gene>
    <name evidence="1" type="ORF">MGU_06424</name>
</gene>